<dbReference type="SUPFAM" id="SSF54211">
    <property type="entry name" value="Ribosomal protein S5 domain 2-like"/>
    <property type="match status" value="1"/>
</dbReference>
<keyword evidence="4" id="KW-0963">Cytoplasm</keyword>
<evidence type="ECO:0000256" key="7">
    <source>
        <dbReference type="ARBA" id="ARBA00022884"/>
    </source>
</evidence>
<reference evidence="12 14" key="2">
    <citation type="journal article" date="2013" name="Nature">
        <title>Insights into bilaterian evolution from three spiralian genomes.</title>
        <authorList>
            <person name="Simakov O."/>
            <person name="Marletaz F."/>
            <person name="Cho S.J."/>
            <person name="Edsinger-Gonzales E."/>
            <person name="Havlak P."/>
            <person name="Hellsten U."/>
            <person name="Kuo D.H."/>
            <person name="Larsson T."/>
            <person name="Lv J."/>
            <person name="Arendt D."/>
            <person name="Savage R."/>
            <person name="Osoegawa K."/>
            <person name="de Jong P."/>
            <person name="Grimwood J."/>
            <person name="Chapman J.A."/>
            <person name="Shapiro H."/>
            <person name="Aerts A."/>
            <person name="Otillar R.P."/>
            <person name="Terry A.Y."/>
            <person name="Boore J.L."/>
            <person name="Grigoriev I.V."/>
            <person name="Lindberg D.R."/>
            <person name="Seaver E.C."/>
            <person name="Weisblat D.A."/>
            <person name="Putnam N.H."/>
            <person name="Rokhsar D.S."/>
        </authorList>
    </citation>
    <scope>NUCLEOTIDE SEQUENCE</scope>
    <source>
        <strain evidence="12 14">I ESC-2004</strain>
    </source>
</reference>
<reference evidence="13" key="3">
    <citation type="submission" date="2015-06" db="UniProtKB">
        <authorList>
            <consortium name="EnsemblMetazoa"/>
        </authorList>
    </citation>
    <scope>IDENTIFICATION</scope>
</reference>
<dbReference type="InterPro" id="IPR027408">
    <property type="entry name" value="PNPase/RNase_PH_dom_sf"/>
</dbReference>
<dbReference type="InterPro" id="IPR015847">
    <property type="entry name" value="ExoRNase_PH_dom2"/>
</dbReference>
<proteinExistence type="inferred from homology"/>
<feature type="domain" description="Exoribonuclease phosphorolytic" evidence="11">
    <location>
        <begin position="192"/>
        <end position="255"/>
    </location>
</feature>
<dbReference type="PANTHER" id="PTHR11097">
    <property type="entry name" value="EXOSOME COMPLEX EXONUCLEASE RIBOSOMAL RNA PROCESSING PROTEIN"/>
    <property type="match status" value="1"/>
</dbReference>
<dbReference type="Gene3D" id="3.30.230.70">
    <property type="entry name" value="GHMP Kinase, N-terminal domain"/>
    <property type="match status" value="1"/>
</dbReference>
<dbReference type="CDD" id="cd11369">
    <property type="entry name" value="RNase_PH_RRP43"/>
    <property type="match status" value="1"/>
</dbReference>
<evidence type="ECO:0000256" key="4">
    <source>
        <dbReference type="ARBA" id="ARBA00022490"/>
    </source>
</evidence>
<evidence type="ECO:0000256" key="8">
    <source>
        <dbReference type="ARBA" id="ARBA00023242"/>
    </source>
</evidence>
<comment type="subcellular location">
    <subcellularLocation>
        <location evidence="1">Cytoplasm</location>
    </subcellularLocation>
    <subcellularLocation>
        <location evidence="2">Nucleus</location>
        <location evidence="2">Nucleolus</location>
    </subcellularLocation>
</comment>
<evidence type="ECO:0000256" key="1">
    <source>
        <dbReference type="ARBA" id="ARBA00004496"/>
    </source>
</evidence>
<evidence type="ECO:0000256" key="2">
    <source>
        <dbReference type="ARBA" id="ARBA00004604"/>
    </source>
</evidence>
<keyword evidence="7" id="KW-0694">RNA-binding</keyword>
<gene>
    <name evidence="12" type="ORF">CAPTEDRAFT_173435</name>
</gene>
<dbReference type="GO" id="GO:0071035">
    <property type="term" value="P:nuclear polyadenylation-dependent rRNA catabolic process"/>
    <property type="evidence" value="ECO:0007669"/>
    <property type="project" value="TreeGrafter"/>
</dbReference>
<sequence>MAVDFKTSLPFEYYSRFLEQDVRPDGRDLGGIRPTTLNVGSIDTADGSALVKLGNTCILCGIKAEMVASNPETPEQGIVDSSVSLLPMSTPQFRDRPPVDLAPSCTHFIEQLLTCSGCLDLKDLCIEKGKHAWNLHCDLMCLDYDGNVLDACCLALIAALKNTVLPKVTIDEESGTVKLDAKEKHPLSVNAVPVSTTLAIFADKVLFVDPTQEEESLATGFITVVTKDDDHICMTYKPGGSSVQPSQMQDCIKRSQHRRPEVLQLIRQALLTVEAER</sequence>
<evidence type="ECO:0000256" key="3">
    <source>
        <dbReference type="ARBA" id="ARBA00006678"/>
    </source>
</evidence>
<dbReference type="OrthoDB" id="45882at2759"/>
<dbReference type="GO" id="GO:0034473">
    <property type="term" value="P:U1 snRNA 3'-end processing"/>
    <property type="evidence" value="ECO:0007669"/>
    <property type="project" value="TreeGrafter"/>
</dbReference>
<keyword evidence="5" id="KW-0698">rRNA processing</keyword>
<dbReference type="GO" id="GO:0005730">
    <property type="term" value="C:nucleolus"/>
    <property type="evidence" value="ECO:0007669"/>
    <property type="project" value="UniProtKB-SubCell"/>
</dbReference>
<dbReference type="Pfam" id="PF01138">
    <property type="entry name" value="RNase_PH"/>
    <property type="match status" value="1"/>
</dbReference>
<dbReference type="OMA" id="EIKAFWV"/>
<dbReference type="GO" id="GO:0071028">
    <property type="term" value="P:nuclear mRNA surveillance"/>
    <property type="evidence" value="ECO:0007669"/>
    <property type="project" value="TreeGrafter"/>
</dbReference>
<dbReference type="GO" id="GO:0000177">
    <property type="term" value="C:cytoplasmic exosome (RNase complex)"/>
    <property type="evidence" value="ECO:0007669"/>
    <property type="project" value="TreeGrafter"/>
</dbReference>
<evidence type="ECO:0000313" key="14">
    <source>
        <dbReference type="Proteomes" id="UP000014760"/>
    </source>
</evidence>
<evidence type="ECO:0000256" key="5">
    <source>
        <dbReference type="ARBA" id="ARBA00022552"/>
    </source>
</evidence>
<dbReference type="SUPFAM" id="SSF55666">
    <property type="entry name" value="Ribonuclease PH domain 2-like"/>
    <property type="match status" value="1"/>
</dbReference>
<evidence type="ECO:0000259" key="11">
    <source>
        <dbReference type="Pfam" id="PF03725"/>
    </source>
</evidence>
<dbReference type="InterPro" id="IPR050590">
    <property type="entry name" value="Exosome_comp_Rrp42_subfam"/>
</dbReference>
<evidence type="ECO:0000313" key="12">
    <source>
        <dbReference type="EMBL" id="ELT94047.1"/>
    </source>
</evidence>
<dbReference type="HOGENOM" id="CLU_038194_3_1_1"/>
<dbReference type="InterPro" id="IPR020568">
    <property type="entry name" value="Ribosomal_Su5_D2-typ_SF"/>
</dbReference>
<dbReference type="GO" id="GO:0035925">
    <property type="term" value="F:mRNA 3'-UTR AU-rich region binding"/>
    <property type="evidence" value="ECO:0007669"/>
    <property type="project" value="TreeGrafter"/>
</dbReference>
<dbReference type="GO" id="GO:0016075">
    <property type="term" value="P:rRNA catabolic process"/>
    <property type="evidence" value="ECO:0007669"/>
    <property type="project" value="TreeGrafter"/>
</dbReference>
<dbReference type="GO" id="GO:0000467">
    <property type="term" value="P:exonucleolytic trimming to generate mature 3'-end of 5.8S rRNA from tricistronic rRNA transcript (SSU-rRNA, 5.8S rRNA, LSU-rRNA)"/>
    <property type="evidence" value="ECO:0007669"/>
    <property type="project" value="TreeGrafter"/>
</dbReference>
<dbReference type="GO" id="GO:0034475">
    <property type="term" value="P:U4 snRNA 3'-end processing"/>
    <property type="evidence" value="ECO:0007669"/>
    <property type="project" value="TreeGrafter"/>
</dbReference>
<evidence type="ECO:0000256" key="6">
    <source>
        <dbReference type="ARBA" id="ARBA00022835"/>
    </source>
</evidence>
<dbReference type="InterPro" id="IPR001247">
    <property type="entry name" value="ExoRNase_PH_dom1"/>
</dbReference>
<dbReference type="Pfam" id="PF03725">
    <property type="entry name" value="RNase_PH_C"/>
    <property type="match status" value="1"/>
</dbReference>
<dbReference type="AlphaFoldDB" id="R7TKM0"/>
<accession>R7TKM0</accession>
<keyword evidence="8" id="KW-0539">Nucleus</keyword>
<comment type="similarity">
    <text evidence="3">Belongs to the RNase PH family.</text>
</comment>
<dbReference type="STRING" id="283909.R7TKM0"/>
<name>R7TKM0_CAPTE</name>
<feature type="domain" description="Exoribonuclease phosphorolytic" evidence="10">
    <location>
        <begin position="32"/>
        <end position="166"/>
    </location>
</feature>
<dbReference type="GO" id="GO:0034476">
    <property type="term" value="P:U5 snRNA 3'-end processing"/>
    <property type="evidence" value="ECO:0007669"/>
    <property type="project" value="TreeGrafter"/>
</dbReference>
<dbReference type="InterPro" id="IPR036345">
    <property type="entry name" value="ExoRNase_PH_dom2_sf"/>
</dbReference>
<dbReference type="Proteomes" id="UP000014760">
    <property type="component" value="Unassembled WGS sequence"/>
</dbReference>
<dbReference type="EMBL" id="KB309538">
    <property type="protein sequence ID" value="ELT94047.1"/>
    <property type="molecule type" value="Genomic_DNA"/>
</dbReference>
<evidence type="ECO:0000259" key="10">
    <source>
        <dbReference type="Pfam" id="PF01138"/>
    </source>
</evidence>
<keyword evidence="14" id="KW-1185">Reference proteome</keyword>
<organism evidence="12">
    <name type="scientific">Capitella teleta</name>
    <name type="common">Polychaete worm</name>
    <dbReference type="NCBI Taxonomy" id="283909"/>
    <lineage>
        <taxon>Eukaryota</taxon>
        <taxon>Metazoa</taxon>
        <taxon>Spiralia</taxon>
        <taxon>Lophotrochozoa</taxon>
        <taxon>Annelida</taxon>
        <taxon>Polychaeta</taxon>
        <taxon>Sedentaria</taxon>
        <taxon>Scolecida</taxon>
        <taxon>Capitellidae</taxon>
        <taxon>Capitella</taxon>
    </lineage>
</organism>
<evidence type="ECO:0000256" key="9">
    <source>
        <dbReference type="ARBA" id="ARBA00030617"/>
    </source>
</evidence>
<dbReference type="GO" id="GO:0071038">
    <property type="term" value="P:TRAMP-dependent tRNA surveillance pathway"/>
    <property type="evidence" value="ECO:0007669"/>
    <property type="project" value="TreeGrafter"/>
</dbReference>
<dbReference type="PANTHER" id="PTHR11097:SF9">
    <property type="entry name" value="EXOSOME COMPLEX COMPONENT RRP43"/>
    <property type="match status" value="1"/>
</dbReference>
<dbReference type="InterPro" id="IPR033196">
    <property type="entry name" value="Rrp43"/>
</dbReference>
<dbReference type="FunFam" id="3.30.230.70:FF:000017">
    <property type="entry name" value="Exosome complex component Rrp42"/>
    <property type="match status" value="1"/>
</dbReference>
<reference evidence="14" key="1">
    <citation type="submission" date="2012-12" db="EMBL/GenBank/DDBJ databases">
        <authorList>
            <person name="Hellsten U."/>
            <person name="Grimwood J."/>
            <person name="Chapman J.A."/>
            <person name="Shapiro H."/>
            <person name="Aerts A."/>
            <person name="Otillar R.P."/>
            <person name="Terry A.Y."/>
            <person name="Boore J.L."/>
            <person name="Simakov O."/>
            <person name="Marletaz F."/>
            <person name="Cho S.-J."/>
            <person name="Edsinger-Gonzales E."/>
            <person name="Havlak P."/>
            <person name="Kuo D.-H."/>
            <person name="Larsson T."/>
            <person name="Lv J."/>
            <person name="Arendt D."/>
            <person name="Savage R."/>
            <person name="Osoegawa K."/>
            <person name="de Jong P."/>
            <person name="Lindberg D.R."/>
            <person name="Seaver E.C."/>
            <person name="Weisblat D.A."/>
            <person name="Putnam N.H."/>
            <person name="Grigoriev I.V."/>
            <person name="Rokhsar D.S."/>
        </authorList>
    </citation>
    <scope>NUCLEOTIDE SEQUENCE</scope>
    <source>
        <strain evidence="14">I ESC-2004</strain>
    </source>
</reference>
<protein>
    <recommendedName>
        <fullName evidence="9">Ribosomal RNA-processing protein 43</fullName>
    </recommendedName>
</protein>
<evidence type="ECO:0000313" key="13">
    <source>
        <dbReference type="EnsemblMetazoa" id="CapteP173435"/>
    </source>
</evidence>
<dbReference type="EMBL" id="AMQN01002565">
    <property type="status" value="NOT_ANNOTATED_CDS"/>
    <property type="molecule type" value="Genomic_DNA"/>
</dbReference>
<dbReference type="GO" id="GO:0000176">
    <property type="term" value="C:nuclear exosome (RNase complex)"/>
    <property type="evidence" value="ECO:0007669"/>
    <property type="project" value="TreeGrafter"/>
</dbReference>
<dbReference type="EnsemblMetazoa" id="CapteT173435">
    <property type="protein sequence ID" value="CapteP173435"/>
    <property type="gene ID" value="CapteG173435"/>
</dbReference>
<keyword evidence="6" id="KW-0271">Exosome</keyword>